<name>A0A174HNK3_9FIRM</name>
<sequence length="54" mass="6429">MDKEANKKKKYSSLKERIEEYYGKPFEEVCAERDCFGEEIKEIDFGGPVGEEYW</sequence>
<dbReference type="RefSeq" id="WP_172677273.1">
    <property type="nucleotide sequence ID" value="NZ_CYZL01000024.1"/>
</dbReference>
<reference evidence="1 2" key="1">
    <citation type="submission" date="2015-09" db="EMBL/GenBank/DDBJ databases">
        <authorList>
            <consortium name="Pathogen Informatics"/>
        </authorList>
    </citation>
    <scope>NUCLEOTIDE SEQUENCE [LARGE SCALE GENOMIC DNA]</scope>
    <source>
        <strain evidence="1 2">2789STDY5834835</strain>
    </source>
</reference>
<gene>
    <name evidence="1" type="ORF">ERS852450_02374</name>
</gene>
<organism evidence="1 2">
    <name type="scientific">Anaerobutyricum hallii</name>
    <dbReference type="NCBI Taxonomy" id="39488"/>
    <lineage>
        <taxon>Bacteria</taxon>
        <taxon>Bacillati</taxon>
        <taxon>Bacillota</taxon>
        <taxon>Clostridia</taxon>
        <taxon>Lachnospirales</taxon>
        <taxon>Lachnospiraceae</taxon>
        <taxon>Anaerobutyricum</taxon>
    </lineage>
</organism>
<accession>A0A174HNK3</accession>
<protein>
    <submittedName>
        <fullName evidence="1">Uncharacterized protein</fullName>
    </submittedName>
</protein>
<dbReference type="EMBL" id="CYZL01000024">
    <property type="protein sequence ID" value="CUO76523.1"/>
    <property type="molecule type" value="Genomic_DNA"/>
</dbReference>
<dbReference type="AlphaFoldDB" id="A0A174HNK3"/>
<evidence type="ECO:0000313" key="1">
    <source>
        <dbReference type="EMBL" id="CUO76523.1"/>
    </source>
</evidence>
<evidence type="ECO:0000313" key="2">
    <source>
        <dbReference type="Proteomes" id="UP000095679"/>
    </source>
</evidence>
<dbReference type="Proteomes" id="UP000095679">
    <property type="component" value="Unassembled WGS sequence"/>
</dbReference>
<proteinExistence type="predicted"/>